<keyword evidence="5" id="KW-0680">Restriction system</keyword>
<evidence type="ECO:0000256" key="5">
    <source>
        <dbReference type="ARBA" id="ARBA00022747"/>
    </source>
</evidence>
<dbReference type="EMBL" id="CP043450">
    <property type="protein sequence ID" value="QEM13409.1"/>
    <property type="molecule type" value="Genomic_DNA"/>
</dbReference>
<evidence type="ECO:0000256" key="2">
    <source>
        <dbReference type="ARBA" id="ARBA00022603"/>
    </source>
</evidence>
<evidence type="ECO:0000256" key="6">
    <source>
        <dbReference type="ARBA" id="ARBA00047422"/>
    </source>
</evidence>
<keyword evidence="2 7" id="KW-0489">Methyltransferase</keyword>
<dbReference type="KEGG" id="mrub:DEO27_026495"/>
<evidence type="ECO:0000256" key="8">
    <source>
        <dbReference type="RuleBase" id="RU000416"/>
    </source>
</evidence>
<evidence type="ECO:0000313" key="9">
    <source>
        <dbReference type="EMBL" id="QEM13409.1"/>
    </source>
</evidence>
<dbReference type="Pfam" id="PF00145">
    <property type="entry name" value="DNA_methylase"/>
    <property type="match status" value="1"/>
</dbReference>
<dbReference type="GO" id="GO:0032259">
    <property type="term" value="P:methylation"/>
    <property type="evidence" value="ECO:0007669"/>
    <property type="project" value="UniProtKB-KW"/>
</dbReference>
<dbReference type="Gene3D" id="3.90.120.10">
    <property type="entry name" value="DNA Methylase, subunit A, domain 2"/>
    <property type="match status" value="1"/>
</dbReference>
<reference evidence="9" key="1">
    <citation type="submission" date="2019-08" db="EMBL/GenBank/DDBJ databases">
        <title>Comparative genome analysis confer to the adaptation heavy metal polluted environment.</title>
        <authorList>
            <person name="Li Y."/>
        </authorList>
    </citation>
    <scope>NUCLEOTIDE SEQUENCE [LARGE SCALE GENOMIC DNA]</scope>
    <source>
        <strain evidence="9">P1</strain>
    </source>
</reference>
<dbReference type="InterPro" id="IPR029063">
    <property type="entry name" value="SAM-dependent_MTases_sf"/>
</dbReference>
<protein>
    <recommendedName>
        <fullName evidence="1">DNA (cytosine-5-)-methyltransferase</fullName>
        <ecNumber evidence="1">2.1.1.37</ecNumber>
    </recommendedName>
</protein>
<comment type="similarity">
    <text evidence="7 8">Belongs to the class I-like SAM-binding methyltransferase superfamily. C5-methyltransferase family.</text>
</comment>
<dbReference type="AlphaFoldDB" id="A0A5C1I636"/>
<name>A0A5C1I636_9SPHI</name>
<dbReference type="PROSITE" id="PS51679">
    <property type="entry name" value="SAM_MT_C5"/>
    <property type="match status" value="1"/>
</dbReference>
<gene>
    <name evidence="9" type="ORF">DEO27_026495</name>
</gene>
<dbReference type="EC" id="2.1.1.37" evidence="1"/>
<dbReference type="NCBIfam" id="TIGR00675">
    <property type="entry name" value="dcm"/>
    <property type="match status" value="1"/>
</dbReference>
<sequence length="383" mass="43140">MDQPFKFYEFFCGGGMARAGLGDNWECVFANDIDEKKAETYKANWGEGEIKIDDIANIKTENLSNLADLTWASFPCQDLSSAGAGAGLEGARSGTFWPFWNLIKKLRLENRVPKIVVLENVCGALTSHEGKDFSAICSAMQKENYLFGAVVVDAVDFLPQSRPRLFFIGVQKDLIDVSFLTRTEPDSKWHTKALINAQKKLEEAAKKSWIWWNIPYPTKRKSTLLDCIEENPESVKWHSPAETQRLISLMSRANLSKLQKVKEFGKPKIGTIYKRTRKDENGNKVQRAEVRFDNISGCLRTPSGGSSRQIMIFVDNESVQSRLISARETARLMGLPDDYRLPPKYNDAYHLTGDGVVVPVVSFLSRHVLEPILLNLKKSQKAA</sequence>
<dbReference type="PRINTS" id="PR00105">
    <property type="entry name" value="C5METTRFRASE"/>
</dbReference>
<dbReference type="InterPro" id="IPR050750">
    <property type="entry name" value="C5-MTase"/>
</dbReference>
<comment type="catalytic activity">
    <reaction evidence="6">
        <text>a 2'-deoxycytidine in DNA + S-adenosyl-L-methionine = a 5-methyl-2'-deoxycytidine in DNA + S-adenosyl-L-homocysteine + H(+)</text>
        <dbReference type="Rhea" id="RHEA:13681"/>
        <dbReference type="Rhea" id="RHEA-COMP:11369"/>
        <dbReference type="Rhea" id="RHEA-COMP:11370"/>
        <dbReference type="ChEBI" id="CHEBI:15378"/>
        <dbReference type="ChEBI" id="CHEBI:57856"/>
        <dbReference type="ChEBI" id="CHEBI:59789"/>
        <dbReference type="ChEBI" id="CHEBI:85452"/>
        <dbReference type="ChEBI" id="CHEBI:85454"/>
        <dbReference type="EC" id="2.1.1.37"/>
    </reaction>
</comment>
<dbReference type="PANTHER" id="PTHR46098:SF1">
    <property type="entry name" value="TRNA (CYTOSINE(38)-C(5))-METHYLTRANSFERASE"/>
    <property type="match status" value="1"/>
</dbReference>
<dbReference type="RefSeq" id="WP_112574595.1">
    <property type="nucleotide sequence ID" value="NZ_CP043450.1"/>
</dbReference>
<dbReference type="InterPro" id="IPR001525">
    <property type="entry name" value="C5_MeTfrase"/>
</dbReference>
<evidence type="ECO:0000313" key="10">
    <source>
        <dbReference type="Proteomes" id="UP000251402"/>
    </source>
</evidence>
<keyword evidence="4 7" id="KW-0949">S-adenosyl-L-methionine</keyword>
<evidence type="ECO:0000256" key="7">
    <source>
        <dbReference type="PROSITE-ProRule" id="PRU01016"/>
    </source>
</evidence>
<dbReference type="Proteomes" id="UP000251402">
    <property type="component" value="Chromosome"/>
</dbReference>
<dbReference type="Gene3D" id="3.40.50.150">
    <property type="entry name" value="Vaccinia Virus protein VP39"/>
    <property type="match status" value="1"/>
</dbReference>
<evidence type="ECO:0000256" key="1">
    <source>
        <dbReference type="ARBA" id="ARBA00011975"/>
    </source>
</evidence>
<feature type="active site" evidence="7">
    <location>
        <position position="76"/>
    </location>
</feature>
<accession>A0A5C1I636</accession>
<organism evidence="9 10">
    <name type="scientific">Mucilaginibacter rubeus</name>
    <dbReference type="NCBI Taxonomy" id="2027860"/>
    <lineage>
        <taxon>Bacteria</taxon>
        <taxon>Pseudomonadati</taxon>
        <taxon>Bacteroidota</taxon>
        <taxon>Sphingobacteriia</taxon>
        <taxon>Sphingobacteriales</taxon>
        <taxon>Sphingobacteriaceae</taxon>
        <taxon>Mucilaginibacter</taxon>
    </lineage>
</organism>
<keyword evidence="10" id="KW-1185">Reference proteome</keyword>
<dbReference type="GO" id="GO:0009307">
    <property type="term" value="P:DNA restriction-modification system"/>
    <property type="evidence" value="ECO:0007669"/>
    <property type="project" value="UniProtKB-KW"/>
</dbReference>
<dbReference type="GO" id="GO:0003886">
    <property type="term" value="F:DNA (cytosine-5-)-methyltransferase activity"/>
    <property type="evidence" value="ECO:0007669"/>
    <property type="project" value="UniProtKB-EC"/>
</dbReference>
<dbReference type="REBASE" id="370197">
    <property type="entry name" value="M.MruP1ORF26495P"/>
</dbReference>
<evidence type="ECO:0000256" key="4">
    <source>
        <dbReference type="ARBA" id="ARBA00022691"/>
    </source>
</evidence>
<proteinExistence type="inferred from homology"/>
<dbReference type="SUPFAM" id="SSF53335">
    <property type="entry name" value="S-adenosyl-L-methionine-dependent methyltransferases"/>
    <property type="match status" value="1"/>
</dbReference>
<evidence type="ECO:0000256" key="3">
    <source>
        <dbReference type="ARBA" id="ARBA00022679"/>
    </source>
</evidence>
<dbReference type="OrthoDB" id="32195at2"/>
<dbReference type="PANTHER" id="PTHR46098">
    <property type="entry name" value="TRNA (CYTOSINE(38)-C(5))-METHYLTRANSFERASE"/>
    <property type="match status" value="1"/>
</dbReference>
<keyword evidence="3 7" id="KW-0808">Transferase</keyword>